<dbReference type="AlphaFoldDB" id="A0A4R1YN90"/>
<keyword evidence="4" id="KW-1185">Reference proteome</keyword>
<feature type="transmembrane region" description="Helical" evidence="1">
    <location>
        <begin position="12"/>
        <end position="32"/>
    </location>
</feature>
<feature type="transmembrane region" description="Helical" evidence="1">
    <location>
        <begin position="226"/>
        <end position="249"/>
    </location>
</feature>
<dbReference type="PANTHER" id="PTHR22911:SF135">
    <property type="entry name" value="BLR4310 PROTEIN"/>
    <property type="match status" value="1"/>
</dbReference>
<gene>
    <name evidence="3" type="ORF">EV216_12319</name>
</gene>
<dbReference type="InterPro" id="IPR037185">
    <property type="entry name" value="EmrE-like"/>
</dbReference>
<feature type="transmembrane region" description="Helical" evidence="1">
    <location>
        <begin position="282"/>
        <end position="299"/>
    </location>
</feature>
<feature type="transmembrane region" description="Helical" evidence="1">
    <location>
        <begin position="191"/>
        <end position="214"/>
    </location>
</feature>
<sequence length="312" mass="32436">MIRSNRPAPIRADAPGSVLGGMLAMSAAMILLPVGDALAKLLTGTVAPLEVTFWRLAAQVLWLVPVAVLLRRQLLGRMFSPVVALNGLLMTLTLVSLISAFAAMPIATAIAIFFVEPLLLTLLAVPLLGERLGPRRLVAVGVGLIGAMIVIRPSFAAFGPAALFPLVAALAYALNMIVLRRATATRTALTVQLGASIYGALAMGLVLAGLWAAGRIELAMVGAPGWHWAAILGAGATAITAFVLIAEAFRRAEAGLLAPLQYLEIVGATVVGYLVFGDFPDALTWLGVAIILGSGLYVIHRGRVASRGQAVP</sequence>
<accession>A0A4R1YN90</accession>
<evidence type="ECO:0000259" key="2">
    <source>
        <dbReference type="Pfam" id="PF00892"/>
    </source>
</evidence>
<dbReference type="Proteomes" id="UP000295277">
    <property type="component" value="Unassembled WGS sequence"/>
</dbReference>
<dbReference type="Gene3D" id="1.10.3730.20">
    <property type="match status" value="1"/>
</dbReference>
<comment type="caution">
    <text evidence="3">The sequence shown here is derived from an EMBL/GenBank/DDBJ whole genome shotgun (WGS) entry which is preliminary data.</text>
</comment>
<feature type="transmembrane region" description="Helical" evidence="1">
    <location>
        <begin position="82"/>
        <end position="100"/>
    </location>
</feature>
<dbReference type="EMBL" id="SLVM01000023">
    <property type="protein sequence ID" value="TCM79266.1"/>
    <property type="molecule type" value="Genomic_DNA"/>
</dbReference>
<keyword evidence="1" id="KW-1133">Transmembrane helix</keyword>
<organism evidence="3 4">
    <name type="scientific">Rhodovulum steppense</name>
    <dbReference type="NCBI Taxonomy" id="540251"/>
    <lineage>
        <taxon>Bacteria</taxon>
        <taxon>Pseudomonadati</taxon>
        <taxon>Pseudomonadota</taxon>
        <taxon>Alphaproteobacteria</taxon>
        <taxon>Rhodobacterales</taxon>
        <taxon>Paracoccaceae</taxon>
        <taxon>Rhodovulum</taxon>
    </lineage>
</organism>
<feature type="transmembrane region" description="Helical" evidence="1">
    <location>
        <begin position="256"/>
        <end position="276"/>
    </location>
</feature>
<evidence type="ECO:0000313" key="4">
    <source>
        <dbReference type="Proteomes" id="UP000295277"/>
    </source>
</evidence>
<dbReference type="SUPFAM" id="SSF103481">
    <property type="entry name" value="Multidrug resistance efflux transporter EmrE"/>
    <property type="match status" value="2"/>
</dbReference>
<feature type="transmembrane region" description="Helical" evidence="1">
    <location>
        <begin position="52"/>
        <end position="70"/>
    </location>
</feature>
<feature type="domain" description="EamA" evidence="2">
    <location>
        <begin position="161"/>
        <end position="294"/>
    </location>
</feature>
<feature type="transmembrane region" description="Helical" evidence="1">
    <location>
        <begin position="137"/>
        <end position="155"/>
    </location>
</feature>
<protein>
    <submittedName>
        <fullName evidence="3">EamA domain-containing membrane protein RarD</fullName>
    </submittedName>
</protein>
<feature type="transmembrane region" description="Helical" evidence="1">
    <location>
        <begin position="161"/>
        <end position="179"/>
    </location>
</feature>
<keyword evidence="1" id="KW-0472">Membrane</keyword>
<name>A0A4R1YN90_9RHOB</name>
<evidence type="ECO:0000256" key="1">
    <source>
        <dbReference type="SAM" id="Phobius"/>
    </source>
</evidence>
<evidence type="ECO:0000313" key="3">
    <source>
        <dbReference type="EMBL" id="TCM79266.1"/>
    </source>
</evidence>
<feature type="domain" description="EamA" evidence="2">
    <location>
        <begin position="21"/>
        <end position="151"/>
    </location>
</feature>
<dbReference type="GO" id="GO:0016020">
    <property type="term" value="C:membrane"/>
    <property type="evidence" value="ECO:0007669"/>
    <property type="project" value="InterPro"/>
</dbReference>
<reference evidence="3 4" key="1">
    <citation type="submission" date="2019-03" db="EMBL/GenBank/DDBJ databases">
        <title>Genomic Encyclopedia of Type Strains, Phase IV (KMG-IV): sequencing the most valuable type-strain genomes for metagenomic binning, comparative biology and taxonomic classification.</title>
        <authorList>
            <person name="Goeker M."/>
        </authorList>
    </citation>
    <scope>NUCLEOTIDE SEQUENCE [LARGE SCALE GENOMIC DNA]</scope>
    <source>
        <strain evidence="3 4">DSM 21153</strain>
    </source>
</reference>
<feature type="transmembrane region" description="Helical" evidence="1">
    <location>
        <begin position="106"/>
        <end position="125"/>
    </location>
</feature>
<dbReference type="PANTHER" id="PTHR22911">
    <property type="entry name" value="ACYL-MALONYL CONDENSING ENZYME-RELATED"/>
    <property type="match status" value="1"/>
</dbReference>
<proteinExistence type="predicted"/>
<keyword evidence="1" id="KW-0812">Transmembrane</keyword>
<dbReference type="RefSeq" id="WP_243642084.1">
    <property type="nucleotide sequence ID" value="NZ_SLVM01000023.1"/>
</dbReference>
<dbReference type="InterPro" id="IPR000620">
    <property type="entry name" value="EamA_dom"/>
</dbReference>
<dbReference type="Pfam" id="PF00892">
    <property type="entry name" value="EamA"/>
    <property type="match status" value="2"/>
</dbReference>